<dbReference type="PANTHER" id="PTHR31616">
    <property type="entry name" value="TREHALASE"/>
    <property type="match status" value="1"/>
</dbReference>
<evidence type="ECO:0000313" key="4">
    <source>
        <dbReference type="Proteomes" id="UP000242180"/>
    </source>
</evidence>
<dbReference type="GO" id="GO:0004553">
    <property type="term" value="F:hydrolase activity, hydrolyzing O-glycosyl compounds"/>
    <property type="evidence" value="ECO:0007669"/>
    <property type="project" value="TreeGrafter"/>
</dbReference>
<dbReference type="OrthoDB" id="406733at2759"/>
<feature type="domain" description="GH15-like" evidence="1">
    <location>
        <begin position="351"/>
        <end position="727"/>
    </location>
</feature>
<name>A0A1X2HEE7_SYNRA</name>
<dbReference type="InParanoid" id="A0A1X2HEE7"/>
<dbReference type="Proteomes" id="UP000242180">
    <property type="component" value="Unassembled WGS sequence"/>
</dbReference>
<dbReference type="PANTHER" id="PTHR31616:SF0">
    <property type="entry name" value="GLUCAN 1,4-ALPHA-GLUCOSIDASE"/>
    <property type="match status" value="1"/>
</dbReference>
<dbReference type="AlphaFoldDB" id="A0A1X2HEE7"/>
<evidence type="ECO:0000259" key="2">
    <source>
        <dbReference type="Pfam" id="PF19291"/>
    </source>
</evidence>
<keyword evidence="4" id="KW-1185">Reference proteome</keyword>
<evidence type="ECO:0000259" key="1">
    <source>
        <dbReference type="Pfam" id="PF00723"/>
    </source>
</evidence>
<dbReference type="InterPro" id="IPR011613">
    <property type="entry name" value="GH15-like"/>
</dbReference>
<sequence length="739" mass="84856">MSGYDEDDKPADYSHQLECEIESAKEPPADLPEGTRYVADTRRQSLNPAVGDTFIASNSVENTRCNMRTRGYLPIENYGKTIALCGTDGSCDFYCYPNFDSPSMFARLLDKNKGGHFAIAPHDHTSNKQQYMPKSNVLVTRFLSDEGVAEVIDYMHLPEKSQRKSSKPLLPWFIRIVRVIRGTVSFKLECYPAFNYGQDEHTVHKAPRTENKPRNPLESAYRYPEDQATYETSPVNYEFRSKSLNMDLRYLVKCGEFSCPKIDIQIDEHAKEVGHKGPGVHSDFDMSESQEAIFIWREVPEKVDENDPASVAMGLARDPPLTVSLMDALFRQTVSYWQSWIDQCSYRGRWRETVHRSALTLKLLTYEPTGAVVAAPTFGIPEAIGGPRNWDYRYLWVRDSAFTIYAFLRLGFTEEAGKFMKFIEERCKDLNPDGSLNIMYSIHGEKYLEEYELPHLEGYRESRPVRIGNGAFDHLQLDIYGELMDGIYLYNKYGAPIGYDMWCAVRKLVNYVCDNWTKPDMSIWEVRGKKQRFTYSMVMCWVALDRGLRLSEKRQFPLPERDRWYKVRDEIYTTVQEKCWNPDVRMFSQSMEDLTALDASCLIMPLVFFSSPVDPRLLSTIERILLPPEKGGLVANNLVFRYNFLTTDDGVGGIEGAFSMCTFWLVEALARAGKYDRKMLNRAVVMFEEMLSYANHLGIFSEEIARSGEQLGNTPQAFTHMSFISAAFNLDRVMGRSSS</sequence>
<dbReference type="OMA" id="VEWMCVP"/>
<dbReference type="InterPro" id="IPR008928">
    <property type="entry name" value="6-hairpin_glycosidase_sf"/>
</dbReference>
<dbReference type="Gene3D" id="1.50.10.10">
    <property type="match status" value="1"/>
</dbReference>
<dbReference type="EMBL" id="MCGN01000005">
    <property type="protein sequence ID" value="ORY96686.1"/>
    <property type="molecule type" value="Genomic_DNA"/>
</dbReference>
<comment type="caution">
    <text evidence="3">The sequence shown here is derived from an EMBL/GenBank/DDBJ whole genome shotgun (WGS) entry which is preliminary data.</text>
</comment>
<protein>
    <submittedName>
        <fullName evidence="3">Six-hairpin glycosidase-like protein</fullName>
    </submittedName>
</protein>
<dbReference type="Pfam" id="PF00723">
    <property type="entry name" value="Glyco_hydro_15"/>
    <property type="match status" value="1"/>
</dbReference>
<organism evidence="3 4">
    <name type="scientific">Syncephalastrum racemosum</name>
    <name type="common">Filamentous fungus</name>
    <dbReference type="NCBI Taxonomy" id="13706"/>
    <lineage>
        <taxon>Eukaryota</taxon>
        <taxon>Fungi</taxon>
        <taxon>Fungi incertae sedis</taxon>
        <taxon>Mucoromycota</taxon>
        <taxon>Mucoromycotina</taxon>
        <taxon>Mucoromycetes</taxon>
        <taxon>Mucorales</taxon>
        <taxon>Syncephalastraceae</taxon>
        <taxon>Syncephalastrum</taxon>
    </lineage>
</organism>
<accession>A0A1X2HEE7</accession>
<feature type="domain" description="Trehalase-like N-terminal" evidence="2">
    <location>
        <begin position="79"/>
        <end position="202"/>
    </location>
</feature>
<proteinExistence type="predicted"/>
<reference evidence="3 4" key="1">
    <citation type="submission" date="2016-07" db="EMBL/GenBank/DDBJ databases">
        <title>Pervasive Adenine N6-methylation of Active Genes in Fungi.</title>
        <authorList>
            <consortium name="DOE Joint Genome Institute"/>
            <person name="Mondo S.J."/>
            <person name="Dannebaum R.O."/>
            <person name="Kuo R.C."/>
            <person name="Labutti K."/>
            <person name="Haridas S."/>
            <person name="Kuo A."/>
            <person name="Salamov A."/>
            <person name="Ahrendt S.R."/>
            <person name="Lipzen A."/>
            <person name="Sullivan W."/>
            <person name="Andreopoulos W.B."/>
            <person name="Clum A."/>
            <person name="Lindquist E."/>
            <person name="Daum C."/>
            <person name="Ramamoorthy G.K."/>
            <person name="Gryganskyi A."/>
            <person name="Culley D."/>
            <person name="Magnuson J.K."/>
            <person name="James T.Y."/>
            <person name="O'Malley M.A."/>
            <person name="Stajich J.E."/>
            <person name="Spatafora J.W."/>
            <person name="Visel A."/>
            <person name="Grigoriev I.V."/>
        </authorList>
    </citation>
    <scope>NUCLEOTIDE SEQUENCE [LARGE SCALE GENOMIC DNA]</scope>
    <source>
        <strain evidence="3 4">NRRL 2496</strain>
    </source>
</reference>
<keyword evidence="3" id="KW-0378">Hydrolase</keyword>
<dbReference type="GO" id="GO:0005975">
    <property type="term" value="P:carbohydrate metabolic process"/>
    <property type="evidence" value="ECO:0007669"/>
    <property type="project" value="InterPro"/>
</dbReference>
<evidence type="ECO:0000313" key="3">
    <source>
        <dbReference type="EMBL" id="ORY96686.1"/>
    </source>
</evidence>
<dbReference type="Pfam" id="PF19291">
    <property type="entry name" value="TREH_N"/>
    <property type="match status" value="1"/>
</dbReference>
<dbReference type="FunCoup" id="A0A1X2HEE7">
    <property type="interactions" value="4"/>
</dbReference>
<dbReference type="InterPro" id="IPR045582">
    <property type="entry name" value="Trehalase-like_N"/>
</dbReference>
<gene>
    <name evidence="3" type="ORF">BCR43DRAFT_515061</name>
</gene>
<dbReference type="STRING" id="13706.A0A1X2HEE7"/>
<dbReference type="SUPFAM" id="SSF48208">
    <property type="entry name" value="Six-hairpin glycosidases"/>
    <property type="match status" value="1"/>
</dbReference>
<keyword evidence="3" id="KW-0326">Glycosidase</keyword>
<dbReference type="InterPro" id="IPR012341">
    <property type="entry name" value="6hp_glycosidase-like_sf"/>
</dbReference>